<protein>
    <submittedName>
        <fullName evidence="8">RNA polymerase sigma factor</fullName>
    </submittedName>
</protein>
<keyword evidence="3" id="KW-0731">Sigma factor</keyword>
<comment type="caution">
    <text evidence="8">The sequence shown here is derived from an EMBL/GenBank/DDBJ whole genome shotgun (WGS) entry which is preliminary data.</text>
</comment>
<dbReference type="SUPFAM" id="SSF88659">
    <property type="entry name" value="Sigma3 and sigma4 domains of RNA polymerase sigma factors"/>
    <property type="match status" value="1"/>
</dbReference>
<comment type="similarity">
    <text evidence="1">Belongs to the sigma-70 factor family. ECF subfamily.</text>
</comment>
<keyword evidence="2" id="KW-0805">Transcription regulation</keyword>
<dbReference type="Gene3D" id="1.10.10.10">
    <property type="entry name" value="Winged helix-like DNA-binding domain superfamily/Winged helix DNA-binding domain"/>
    <property type="match status" value="1"/>
</dbReference>
<gene>
    <name evidence="8" type="ORF">KSB_50910</name>
</gene>
<dbReference type="InterPro" id="IPR036388">
    <property type="entry name" value="WH-like_DNA-bd_sf"/>
</dbReference>
<accession>A0ABQ3UUV9</accession>
<dbReference type="InterPro" id="IPR007627">
    <property type="entry name" value="RNA_pol_sigma70_r2"/>
</dbReference>
<dbReference type="SUPFAM" id="SSF88946">
    <property type="entry name" value="Sigma2 domain of RNA polymerase sigma factors"/>
    <property type="match status" value="1"/>
</dbReference>
<evidence type="ECO:0000256" key="3">
    <source>
        <dbReference type="ARBA" id="ARBA00023082"/>
    </source>
</evidence>
<evidence type="ECO:0000313" key="9">
    <source>
        <dbReference type="Proteomes" id="UP000654345"/>
    </source>
</evidence>
<keyword evidence="5" id="KW-0804">Transcription</keyword>
<evidence type="ECO:0000259" key="6">
    <source>
        <dbReference type="Pfam" id="PF04542"/>
    </source>
</evidence>
<evidence type="ECO:0000256" key="2">
    <source>
        <dbReference type="ARBA" id="ARBA00023015"/>
    </source>
</evidence>
<feature type="domain" description="RNA polymerase sigma-70 region 2" evidence="6">
    <location>
        <begin position="39"/>
        <end position="106"/>
    </location>
</feature>
<evidence type="ECO:0000256" key="5">
    <source>
        <dbReference type="ARBA" id="ARBA00023163"/>
    </source>
</evidence>
<name>A0ABQ3UUV9_9CHLR</name>
<evidence type="ECO:0000256" key="4">
    <source>
        <dbReference type="ARBA" id="ARBA00023125"/>
    </source>
</evidence>
<dbReference type="Proteomes" id="UP000654345">
    <property type="component" value="Unassembled WGS sequence"/>
</dbReference>
<dbReference type="InterPro" id="IPR013249">
    <property type="entry name" value="RNA_pol_sigma70_r4_t2"/>
</dbReference>
<evidence type="ECO:0000313" key="8">
    <source>
        <dbReference type="EMBL" id="GHO56616.1"/>
    </source>
</evidence>
<dbReference type="Pfam" id="PF08281">
    <property type="entry name" value="Sigma70_r4_2"/>
    <property type="match status" value="1"/>
</dbReference>
<feature type="domain" description="RNA polymerase sigma factor 70 region 4 type 2" evidence="7">
    <location>
        <begin position="149"/>
        <end position="197"/>
    </location>
</feature>
<evidence type="ECO:0000259" key="7">
    <source>
        <dbReference type="Pfam" id="PF08281"/>
    </source>
</evidence>
<dbReference type="Pfam" id="PF04542">
    <property type="entry name" value="Sigma70_r2"/>
    <property type="match status" value="1"/>
</dbReference>
<dbReference type="PANTHER" id="PTHR43133:SF8">
    <property type="entry name" value="RNA POLYMERASE SIGMA FACTOR HI_1459-RELATED"/>
    <property type="match status" value="1"/>
</dbReference>
<dbReference type="InterPro" id="IPR013325">
    <property type="entry name" value="RNA_pol_sigma_r2"/>
</dbReference>
<keyword evidence="9" id="KW-1185">Reference proteome</keyword>
<dbReference type="PANTHER" id="PTHR43133">
    <property type="entry name" value="RNA POLYMERASE ECF-TYPE SIGMA FACTO"/>
    <property type="match status" value="1"/>
</dbReference>
<dbReference type="InterPro" id="IPR014284">
    <property type="entry name" value="RNA_pol_sigma-70_dom"/>
</dbReference>
<dbReference type="EMBL" id="BNJG01000002">
    <property type="protein sequence ID" value="GHO56616.1"/>
    <property type="molecule type" value="Genomic_DNA"/>
</dbReference>
<dbReference type="InterPro" id="IPR013324">
    <property type="entry name" value="RNA_pol_sigma_r3/r4-like"/>
</dbReference>
<dbReference type="NCBIfam" id="TIGR02937">
    <property type="entry name" value="sigma70-ECF"/>
    <property type="match status" value="1"/>
</dbReference>
<dbReference type="Gene3D" id="1.10.1740.10">
    <property type="match status" value="1"/>
</dbReference>
<sequence>MNKSLLEERYCFTNSSINMPDTLLAQQVLIGNQLAFETIVRRYQNPLFNFIYRYLGDYDQAWDVLQQVLLRFFMSLPNLDTNRSFKPWLFRVARNSCVDEIRRRYRYPLSFSQVEFYEEAHDDQEFLLEILDQEPLPEAIVERREMQLVLHKAITSLPPKLRAVVRLRYAYQPSFSKIGKALNIPTATAKVRFYRAKPLLCQKLSAYIDSSVVSLHPA</sequence>
<organism evidence="8 9">
    <name type="scientific">Ktedonobacter robiniae</name>
    <dbReference type="NCBI Taxonomy" id="2778365"/>
    <lineage>
        <taxon>Bacteria</taxon>
        <taxon>Bacillati</taxon>
        <taxon>Chloroflexota</taxon>
        <taxon>Ktedonobacteria</taxon>
        <taxon>Ktedonobacterales</taxon>
        <taxon>Ktedonobacteraceae</taxon>
        <taxon>Ktedonobacter</taxon>
    </lineage>
</organism>
<evidence type="ECO:0000256" key="1">
    <source>
        <dbReference type="ARBA" id="ARBA00010641"/>
    </source>
</evidence>
<dbReference type="InterPro" id="IPR039425">
    <property type="entry name" value="RNA_pol_sigma-70-like"/>
</dbReference>
<dbReference type="RefSeq" id="WP_201373089.1">
    <property type="nucleotide sequence ID" value="NZ_BNJG01000002.1"/>
</dbReference>
<proteinExistence type="inferred from homology"/>
<reference evidence="8 9" key="1">
    <citation type="journal article" date="2021" name="Int. J. Syst. Evol. Microbiol.">
        <title>Reticulibacter mediterranei gen. nov., sp. nov., within the new family Reticulibacteraceae fam. nov., and Ktedonospora formicarum gen. nov., sp. nov., Ktedonobacter robiniae sp. nov., Dictyobacter formicarum sp. nov. and Dictyobacter arantiisoli sp. nov., belonging to the class Ktedonobacteria.</title>
        <authorList>
            <person name="Yabe S."/>
            <person name="Zheng Y."/>
            <person name="Wang C.M."/>
            <person name="Sakai Y."/>
            <person name="Abe K."/>
            <person name="Yokota A."/>
            <person name="Donadio S."/>
            <person name="Cavaletti L."/>
            <person name="Monciardini P."/>
        </authorList>
    </citation>
    <scope>NUCLEOTIDE SEQUENCE [LARGE SCALE GENOMIC DNA]</scope>
    <source>
        <strain evidence="8 9">SOSP1-30</strain>
    </source>
</reference>
<keyword evidence="4" id="KW-0238">DNA-binding</keyword>